<sequence length="118" mass="13447">MSKRFLLRKGRNKVVTVRGEQSYKTDLGEYTSVFKKGQTVSSIIQSEVPHGVMPNQAKLNDVKVLIEKHWGKEWHALENLQYYSEVLKKYDESPLVDSAEVEAGNLCEPVEEIPDLVV</sequence>
<gene>
    <name evidence="1" type="ORF">ACAOBT_LOCUS25070</name>
</gene>
<comment type="caution">
    <text evidence="1">The sequence shown here is derived from an EMBL/GenBank/DDBJ whole genome shotgun (WGS) entry which is preliminary data.</text>
</comment>
<organism evidence="1 2">
    <name type="scientific">Acanthoscelides obtectus</name>
    <name type="common">Bean weevil</name>
    <name type="synonym">Bruchus obtectus</name>
    <dbReference type="NCBI Taxonomy" id="200917"/>
    <lineage>
        <taxon>Eukaryota</taxon>
        <taxon>Metazoa</taxon>
        <taxon>Ecdysozoa</taxon>
        <taxon>Arthropoda</taxon>
        <taxon>Hexapoda</taxon>
        <taxon>Insecta</taxon>
        <taxon>Pterygota</taxon>
        <taxon>Neoptera</taxon>
        <taxon>Endopterygota</taxon>
        <taxon>Coleoptera</taxon>
        <taxon>Polyphaga</taxon>
        <taxon>Cucujiformia</taxon>
        <taxon>Chrysomeloidea</taxon>
        <taxon>Chrysomelidae</taxon>
        <taxon>Bruchinae</taxon>
        <taxon>Bruchini</taxon>
        <taxon>Acanthoscelides</taxon>
    </lineage>
</organism>
<evidence type="ECO:0000313" key="1">
    <source>
        <dbReference type="EMBL" id="CAH1999586.1"/>
    </source>
</evidence>
<dbReference type="OrthoDB" id="515799at2759"/>
<proteinExistence type="predicted"/>
<name>A0A9P0LVW7_ACAOB</name>
<keyword evidence="2" id="KW-1185">Reference proteome</keyword>
<dbReference type="Proteomes" id="UP001152888">
    <property type="component" value="Unassembled WGS sequence"/>
</dbReference>
<accession>A0A9P0LVW7</accession>
<dbReference type="EMBL" id="CAKOFQ010007373">
    <property type="protein sequence ID" value="CAH1999586.1"/>
    <property type="molecule type" value="Genomic_DNA"/>
</dbReference>
<reference evidence="1" key="1">
    <citation type="submission" date="2022-03" db="EMBL/GenBank/DDBJ databases">
        <authorList>
            <person name="Sayadi A."/>
        </authorList>
    </citation>
    <scope>NUCLEOTIDE SEQUENCE</scope>
</reference>
<evidence type="ECO:0000313" key="2">
    <source>
        <dbReference type="Proteomes" id="UP001152888"/>
    </source>
</evidence>
<dbReference type="AlphaFoldDB" id="A0A9P0LVW7"/>
<protein>
    <submittedName>
        <fullName evidence="1">Uncharacterized protein</fullName>
    </submittedName>
</protein>